<feature type="domain" description="XdhC Rossmann" evidence="2">
    <location>
        <begin position="185"/>
        <end position="326"/>
    </location>
</feature>
<proteinExistence type="predicted"/>
<dbReference type="InterPro" id="IPR027051">
    <property type="entry name" value="XdhC_Rossmann_dom"/>
</dbReference>
<evidence type="ECO:0000259" key="2">
    <source>
        <dbReference type="Pfam" id="PF13478"/>
    </source>
</evidence>
<dbReference type="EMBL" id="QUMO01000001">
    <property type="protein sequence ID" value="REF88978.1"/>
    <property type="molecule type" value="Genomic_DNA"/>
</dbReference>
<organism evidence="3 4">
    <name type="scientific">Methylovirgula ligni</name>
    <dbReference type="NCBI Taxonomy" id="569860"/>
    <lineage>
        <taxon>Bacteria</taxon>
        <taxon>Pseudomonadati</taxon>
        <taxon>Pseudomonadota</taxon>
        <taxon>Alphaproteobacteria</taxon>
        <taxon>Hyphomicrobiales</taxon>
        <taxon>Beijerinckiaceae</taxon>
        <taxon>Methylovirgula</taxon>
    </lineage>
</organism>
<dbReference type="RefSeq" id="WP_115834811.1">
    <property type="nucleotide sequence ID" value="NZ_CP025086.1"/>
</dbReference>
<feature type="domain" description="XdhC- CoxI" evidence="1">
    <location>
        <begin position="15"/>
        <end position="82"/>
    </location>
</feature>
<evidence type="ECO:0000313" key="4">
    <source>
        <dbReference type="Proteomes" id="UP000256900"/>
    </source>
</evidence>
<dbReference type="OrthoDB" id="9815497at2"/>
<evidence type="ECO:0000259" key="1">
    <source>
        <dbReference type="Pfam" id="PF02625"/>
    </source>
</evidence>
<dbReference type="PANTHER" id="PTHR30388">
    <property type="entry name" value="ALDEHYDE OXIDOREDUCTASE MOLYBDENUM COFACTOR ASSEMBLY PROTEIN"/>
    <property type="match status" value="1"/>
</dbReference>
<dbReference type="Proteomes" id="UP000256900">
    <property type="component" value="Unassembled WGS sequence"/>
</dbReference>
<keyword evidence="4" id="KW-1185">Reference proteome</keyword>
<accession>A0A3D9Z3V2</accession>
<reference evidence="3 4" key="1">
    <citation type="submission" date="2018-08" db="EMBL/GenBank/DDBJ databases">
        <title>Genomic Encyclopedia of Type Strains, Phase IV (KMG-IV): sequencing the most valuable type-strain genomes for metagenomic binning, comparative biology and taxonomic classification.</title>
        <authorList>
            <person name="Goeker M."/>
        </authorList>
    </citation>
    <scope>NUCLEOTIDE SEQUENCE [LARGE SCALE GENOMIC DNA]</scope>
    <source>
        <strain evidence="3 4">BW863</strain>
    </source>
</reference>
<protein>
    <submittedName>
        <fullName evidence="3">Xanthine dehydrogenase accessory factor</fullName>
    </submittedName>
</protein>
<name>A0A3D9Z3V2_9HYPH</name>
<dbReference type="InterPro" id="IPR052698">
    <property type="entry name" value="MoCofactor_Util/Proc"/>
</dbReference>
<comment type="caution">
    <text evidence="3">The sequence shown here is derived from an EMBL/GenBank/DDBJ whole genome shotgun (WGS) entry which is preliminary data.</text>
</comment>
<dbReference type="AlphaFoldDB" id="A0A3D9Z3V2"/>
<dbReference type="Pfam" id="PF02625">
    <property type="entry name" value="XdhC_CoxI"/>
    <property type="match status" value="1"/>
</dbReference>
<dbReference type="PANTHER" id="PTHR30388:SF4">
    <property type="entry name" value="MOLYBDENUM COFACTOR INSERTION CHAPERONE PAOD"/>
    <property type="match status" value="1"/>
</dbReference>
<sequence>MLVSDAEILQTALDWHTRGRKVAIATVIETWGSAPRPVGSQLVVDADGHFVGSVSGGCVEADVIADALDVIADGQPCMREFGVSDETAWRAGLSCGGRIKIFVARVDLIHARALSELCALERARHASVLVTDIATGALRIVSDSELEQDPLGIQLRAHLSRGKSGLVEATGRSLFLRVNVPRLRMIVLGAVHIAQALAPIAKLAGYDVTVIDPRSAFATQERFAGVNVIVEWPERVFVDQRLDRYTAMVVLSHVPAIDDPGITAALAADCFYIGALGSRKTNAARLDRLRGQNISEAALARIHAPIGLDIGAASAGEIAIAIIAEVIASKRQKPLRFEEAA</sequence>
<dbReference type="InterPro" id="IPR003777">
    <property type="entry name" value="XdhC_CoxI"/>
</dbReference>
<dbReference type="Gene3D" id="3.40.50.720">
    <property type="entry name" value="NAD(P)-binding Rossmann-like Domain"/>
    <property type="match status" value="1"/>
</dbReference>
<evidence type="ECO:0000313" key="3">
    <source>
        <dbReference type="EMBL" id="REF88978.1"/>
    </source>
</evidence>
<dbReference type="Pfam" id="PF13478">
    <property type="entry name" value="XdhC_C"/>
    <property type="match status" value="1"/>
</dbReference>
<gene>
    <name evidence="3" type="ORF">DES32_0191</name>
</gene>